<organism evidence="1 2">
    <name type="scientific">Pseudopedobacter beijingensis</name>
    <dbReference type="NCBI Taxonomy" id="1207056"/>
    <lineage>
        <taxon>Bacteria</taxon>
        <taxon>Pseudomonadati</taxon>
        <taxon>Bacteroidota</taxon>
        <taxon>Sphingobacteriia</taxon>
        <taxon>Sphingobacteriales</taxon>
        <taxon>Sphingobacteriaceae</taxon>
        <taxon>Pseudopedobacter</taxon>
    </lineage>
</organism>
<accession>A0ABW4IEL7</accession>
<evidence type="ECO:0008006" key="3">
    <source>
        <dbReference type="Google" id="ProtNLM"/>
    </source>
</evidence>
<reference evidence="2" key="1">
    <citation type="journal article" date="2019" name="Int. J. Syst. Evol. Microbiol.">
        <title>The Global Catalogue of Microorganisms (GCM) 10K type strain sequencing project: providing services to taxonomists for standard genome sequencing and annotation.</title>
        <authorList>
            <consortium name="The Broad Institute Genomics Platform"/>
            <consortium name="The Broad Institute Genome Sequencing Center for Infectious Disease"/>
            <person name="Wu L."/>
            <person name="Ma J."/>
        </authorList>
    </citation>
    <scope>NUCLEOTIDE SEQUENCE [LARGE SCALE GENOMIC DNA]</scope>
    <source>
        <strain evidence="2">CCUG 53762</strain>
    </source>
</reference>
<dbReference type="RefSeq" id="WP_379663579.1">
    <property type="nucleotide sequence ID" value="NZ_JBHUDG010000043.1"/>
</dbReference>
<protein>
    <recommendedName>
        <fullName evidence="3">Lipocalin-like domain-containing protein</fullName>
    </recommendedName>
</protein>
<dbReference type="PROSITE" id="PS51257">
    <property type="entry name" value="PROKAR_LIPOPROTEIN"/>
    <property type="match status" value="1"/>
</dbReference>
<evidence type="ECO:0000313" key="2">
    <source>
        <dbReference type="Proteomes" id="UP001597118"/>
    </source>
</evidence>
<gene>
    <name evidence="1" type="ORF">ACFSAH_15140</name>
</gene>
<keyword evidence="2" id="KW-1185">Reference proteome</keyword>
<comment type="caution">
    <text evidence="1">The sequence shown here is derived from an EMBL/GenBank/DDBJ whole genome shotgun (WGS) entry which is preliminary data.</text>
</comment>
<dbReference type="EMBL" id="JBHUDG010000043">
    <property type="protein sequence ID" value="MFD1631210.1"/>
    <property type="molecule type" value="Genomic_DNA"/>
</dbReference>
<proteinExistence type="predicted"/>
<dbReference type="Proteomes" id="UP001597118">
    <property type="component" value="Unassembled WGS sequence"/>
</dbReference>
<evidence type="ECO:0000313" key="1">
    <source>
        <dbReference type="EMBL" id="MFD1631210.1"/>
    </source>
</evidence>
<name>A0ABW4IEL7_9SPHI</name>
<sequence>MKTIKLFILPVLLLITLTGCKKDKTPGIVGKWKLEKVKLSYYPSDYDFPTEFNYSENNIIYQFRANGILKVTSDVMEYMGKKPGEYSYHTNYTKTDVIVISGDNTTIPPGEYNVSGNNLVISYSTSDGPIYYFIRI</sequence>